<keyword evidence="1" id="KW-0472">Membrane</keyword>
<keyword evidence="4" id="KW-0067">ATP-binding</keyword>
<feature type="domain" description="TnsA endonuclease N-terminal" evidence="3">
    <location>
        <begin position="787"/>
        <end position="853"/>
    </location>
</feature>
<keyword evidence="1" id="KW-1133">Transmembrane helix</keyword>
<keyword evidence="5" id="KW-1185">Reference proteome</keyword>
<dbReference type="InterPro" id="IPR027417">
    <property type="entry name" value="P-loop_NTPase"/>
</dbReference>
<dbReference type="Pfam" id="PF04851">
    <property type="entry name" value="ResIII"/>
    <property type="match status" value="1"/>
</dbReference>
<dbReference type="Pfam" id="PF08722">
    <property type="entry name" value="Tn7_TnsA-like_N"/>
    <property type="match status" value="1"/>
</dbReference>
<feature type="domain" description="Helicase/UvrB N-terminal" evidence="2">
    <location>
        <begin position="120"/>
        <end position="308"/>
    </location>
</feature>
<dbReference type="Proteomes" id="UP000677611">
    <property type="component" value="Unassembled WGS sequence"/>
</dbReference>
<evidence type="ECO:0000259" key="2">
    <source>
        <dbReference type="Pfam" id="PF04851"/>
    </source>
</evidence>
<dbReference type="InterPro" id="IPR014833">
    <property type="entry name" value="TnsA_N"/>
</dbReference>
<keyword evidence="4" id="KW-0347">Helicase</keyword>
<evidence type="ECO:0000256" key="1">
    <source>
        <dbReference type="SAM" id="Phobius"/>
    </source>
</evidence>
<keyword evidence="1" id="KW-0812">Transmembrane</keyword>
<keyword evidence="4" id="KW-0378">Hydrolase</keyword>
<dbReference type="EMBL" id="JAGDQJ010000014">
    <property type="protein sequence ID" value="MBO1626153.1"/>
    <property type="molecule type" value="Genomic_DNA"/>
</dbReference>
<protein>
    <submittedName>
        <fullName evidence="4">DEAD/DEAH box helicase family protein</fullName>
    </submittedName>
</protein>
<dbReference type="Gene3D" id="3.40.50.300">
    <property type="entry name" value="P-loop containing nucleotide triphosphate hydrolases"/>
    <property type="match status" value="2"/>
</dbReference>
<sequence>MAKTKDFALDFAFFNYLRDFYEENRGRIRNRYRGLSKKFLDFNDASNPNSFLRTPQFEALEMYIFLKEYLDNRQVHQVFEDWYYKKNGFEKRGDLGFTKGEQRTLFSVDVDQYKSVFARMKKFAQDYPNYIFALTMGTGKTILMATCIFYEFLLANKFPKDKKYCHNALVFAPDKTVLQSLKEIQTFNRASVVPPEYLNWLNAHLKIHFLEDSGTTLNTIDRSKYNIIISNTQKIILKRQHKEKSKTERFFNFSSFDKGTAYDDISDLYGFNQPQDEGELIDNQRFSKLTRLEQLGIYVDEAHHSFGNALAKDMGLKVAKTSLRLTINELAKALEKSGTSVVACYNYTGTPYAGKEIFPEVVYAYGLKNAIDKKYLKNVTINGYSNPKSKEFLNLTVRSFWEKYNEKRYEGVLPKLAIFASTIDELQNELKPALEEILNSLNIPLEKILVNVGDDKLTSNDDIREFNRLDMPSSDKQFILLVNKGREGWNCRSLFGVALFRKPKSKIFVLQATMRCLRAIGSVQERANVYLSEENMKILEEELEQNFRMSIDDLSKKDSPNEPYQIHLVPPPVKITVNRKKKLYELKERDLTDAVDFEFDKIDFEKYKLVHTEQSGLIAGRINKKTSEDLTDYRIKRQYSQLTLIAEISRYLNRSCIELDKILAASKQGYKVILEYVNTYNELLFDCIIPKLFGEIYALESYEKKETKEINLVKEPEEGFYKVTSNPKLVVEINDDTFKDFIHKSFHLDTYCFDSNPERQFFEEIIRHEDIKKVYFTGMLTHGQSDFYIQYIDPDSNTVRSYYPDFLIEKNDGEMLIVEVKGDNKIDDPIVKAKEKAAKEIANASEMYYRIISGSQVMKGNSKSVLTSIIN</sequence>
<proteinExistence type="predicted"/>
<evidence type="ECO:0000313" key="5">
    <source>
        <dbReference type="Proteomes" id="UP000677611"/>
    </source>
</evidence>
<comment type="caution">
    <text evidence="4">The sequence shown here is derived from an EMBL/GenBank/DDBJ whole genome shotgun (WGS) entry which is preliminary data.</text>
</comment>
<gene>
    <name evidence="4" type="ORF">J4P90_13070</name>
</gene>
<dbReference type="InterPro" id="IPR006935">
    <property type="entry name" value="Helicase/UvrB_N"/>
</dbReference>
<keyword evidence="4" id="KW-0547">Nucleotide-binding</keyword>
<reference evidence="4 5" key="1">
    <citation type="submission" date="2021-03" db="EMBL/GenBank/DDBJ databases">
        <title>Identification of novel Bacillus strains.</title>
        <authorList>
            <person name="Xiao Z."/>
            <person name="Li Y."/>
            <person name="Shen J."/>
        </authorList>
    </citation>
    <scope>NUCLEOTIDE SEQUENCE [LARGE SCALE GENOMIC DNA]</scope>
    <source>
        <strain evidence="4 5">SY8</strain>
    </source>
</reference>
<feature type="transmembrane region" description="Helical" evidence="1">
    <location>
        <begin position="130"/>
        <end position="153"/>
    </location>
</feature>
<dbReference type="SUPFAM" id="SSF52540">
    <property type="entry name" value="P-loop containing nucleoside triphosphate hydrolases"/>
    <property type="match status" value="1"/>
</dbReference>
<evidence type="ECO:0000313" key="4">
    <source>
        <dbReference type="EMBL" id="MBO1626153.1"/>
    </source>
</evidence>
<organism evidence="4 5">
    <name type="scientific">Bacillus arachidis</name>
    <dbReference type="NCBI Taxonomy" id="2819290"/>
    <lineage>
        <taxon>Bacteria</taxon>
        <taxon>Bacillati</taxon>
        <taxon>Bacillota</taxon>
        <taxon>Bacilli</taxon>
        <taxon>Bacillales</taxon>
        <taxon>Bacillaceae</taxon>
        <taxon>Bacillus</taxon>
    </lineage>
</organism>
<accession>A0ABS3NYW9</accession>
<dbReference type="RefSeq" id="WP_208017949.1">
    <property type="nucleotide sequence ID" value="NZ_JAGDQJ010000014.1"/>
</dbReference>
<name>A0ABS3NYW9_9BACI</name>
<dbReference type="GO" id="GO:0004386">
    <property type="term" value="F:helicase activity"/>
    <property type="evidence" value="ECO:0007669"/>
    <property type="project" value="UniProtKB-KW"/>
</dbReference>
<evidence type="ECO:0000259" key="3">
    <source>
        <dbReference type="Pfam" id="PF08722"/>
    </source>
</evidence>